<dbReference type="AlphaFoldDB" id="A0A200PX00"/>
<keyword evidence="4" id="KW-1185">Reference proteome</keyword>
<dbReference type="GO" id="GO:0043565">
    <property type="term" value="F:sequence-specific DNA binding"/>
    <property type="evidence" value="ECO:0007669"/>
    <property type="project" value="InterPro"/>
</dbReference>
<dbReference type="PANTHER" id="PTHR46354">
    <property type="entry name" value="DOG1 DOMAIN-CONTAINING PROTEIN"/>
    <property type="match status" value="1"/>
</dbReference>
<sequence>MFALPWFSSFGHTLLWITGFKPGLAFKLLNSSVDQDDLSDEQLERLAPPIVDLARMTQGRRVNGETGGDVDAAIQTLREAMEALVDNGDLVRMTTARMVVEILSPVQAVRFLALLLLSFRSTFVCGVGREKPLEEEEEEELLAC</sequence>
<dbReference type="InParanoid" id="A0A200PX00"/>
<dbReference type="InterPro" id="IPR051886">
    <property type="entry name" value="Seed_Dev/Stress_Resp_Reg"/>
</dbReference>
<feature type="domain" description="DOG1" evidence="2">
    <location>
        <begin position="1"/>
        <end position="132"/>
    </location>
</feature>
<feature type="signal peptide" evidence="1">
    <location>
        <begin position="1"/>
        <end position="25"/>
    </location>
</feature>
<evidence type="ECO:0000256" key="1">
    <source>
        <dbReference type="SAM" id="SignalP"/>
    </source>
</evidence>
<feature type="chain" id="PRO_5012849147" description="DOG1 domain-containing protein" evidence="1">
    <location>
        <begin position="26"/>
        <end position="144"/>
    </location>
</feature>
<dbReference type="GO" id="GO:0006351">
    <property type="term" value="P:DNA-templated transcription"/>
    <property type="evidence" value="ECO:0007669"/>
    <property type="project" value="InterPro"/>
</dbReference>
<accession>A0A200PX00</accession>
<dbReference type="OrthoDB" id="1889475at2759"/>
<evidence type="ECO:0000313" key="3">
    <source>
        <dbReference type="EMBL" id="OVA02716.1"/>
    </source>
</evidence>
<name>A0A200PX00_MACCD</name>
<reference evidence="3 4" key="1">
    <citation type="journal article" date="2017" name="Mol. Plant">
        <title>The Genome of Medicinal Plant Macleaya cordata Provides New Insights into Benzylisoquinoline Alkaloids Metabolism.</title>
        <authorList>
            <person name="Liu X."/>
            <person name="Liu Y."/>
            <person name="Huang P."/>
            <person name="Ma Y."/>
            <person name="Qing Z."/>
            <person name="Tang Q."/>
            <person name="Cao H."/>
            <person name="Cheng P."/>
            <person name="Zheng Y."/>
            <person name="Yuan Z."/>
            <person name="Zhou Y."/>
            <person name="Liu J."/>
            <person name="Tang Z."/>
            <person name="Zhuo Y."/>
            <person name="Zhang Y."/>
            <person name="Yu L."/>
            <person name="Huang J."/>
            <person name="Yang P."/>
            <person name="Peng Q."/>
            <person name="Zhang J."/>
            <person name="Jiang W."/>
            <person name="Zhang Z."/>
            <person name="Lin K."/>
            <person name="Ro D.K."/>
            <person name="Chen X."/>
            <person name="Xiong X."/>
            <person name="Shang Y."/>
            <person name="Huang S."/>
            <person name="Zeng J."/>
        </authorList>
    </citation>
    <scope>NUCLEOTIDE SEQUENCE [LARGE SCALE GENOMIC DNA]</scope>
    <source>
        <strain evidence="4">cv. BLH2017</strain>
        <tissue evidence="3">Root</tissue>
    </source>
</reference>
<evidence type="ECO:0000259" key="2">
    <source>
        <dbReference type="PROSITE" id="PS51806"/>
    </source>
</evidence>
<dbReference type="PANTHER" id="PTHR46354:SF13">
    <property type="entry name" value="PROTEIN DOG1-LIKE 4"/>
    <property type="match status" value="1"/>
</dbReference>
<dbReference type="EMBL" id="MVGT01003948">
    <property type="protein sequence ID" value="OVA02716.1"/>
    <property type="molecule type" value="Genomic_DNA"/>
</dbReference>
<protein>
    <recommendedName>
        <fullName evidence="2">DOG1 domain-containing protein</fullName>
    </recommendedName>
</protein>
<gene>
    <name evidence="3" type="ORF">BVC80_9093g59</name>
</gene>
<organism evidence="3 4">
    <name type="scientific">Macleaya cordata</name>
    <name type="common">Five-seeded plume-poppy</name>
    <name type="synonym">Bocconia cordata</name>
    <dbReference type="NCBI Taxonomy" id="56857"/>
    <lineage>
        <taxon>Eukaryota</taxon>
        <taxon>Viridiplantae</taxon>
        <taxon>Streptophyta</taxon>
        <taxon>Embryophyta</taxon>
        <taxon>Tracheophyta</taxon>
        <taxon>Spermatophyta</taxon>
        <taxon>Magnoliopsida</taxon>
        <taxon>Ranunculales</taxon>
        <taxon>Papaveraceae</taxon>
        <taxon>Papaveroideae</taxon>
        <taxon>Macleaya</taxon>
    </lineage>
</organism>
<dbReference type="PROSITE" id="PS51806">
    <property type="entry name" value="DOG1"/>
    <property type="match status" value="1"/>
</dbReference>
<keyword evidence="1" id="KW-0732">Signal</keyword>
<dbReference type="InterPro" id="IPR025422">
    <property type="entry name" value="TGA_domain"/>
</dbReference>
<proteinExistence type="predicted"/>
<comment type="caution">
    <text evidence="3">The sequence shown here is derived from an EMBL/GenBank/DDBJ whole genome shotgun (WGS) entry which is preliminary data.</text>
</comment>
<evidence type="ECO:0000313" key="4">
    <source>
        <dbReference type="Proteomes" id="UP000195402"/>
    </source>
</evidence>
<dbReference type="Proteomes" id="UP000195402">
    <property type="component" value="Unassembled WGS sequence"/>
</dbReference>